<dbReference type="AlphaFoldDB" id="A0A8B7N8W3"/>
<name>A0A8B7N8W3_HYAAZ</name>
<feature type="domain" description="MADF" evidence="2">
    <location>
        <begin position="13"/>
        <end position="104"/>
    </location>
</feature>
<sequence length="337" mass="38318">MAYQHWSSEQIFNLIEAYRSHECLWRTTSVDYSCRDKKDEAWREIAKCVGADVRCVERKIKTLKTQFANYHKMALKKATERKEDFEKPKWFAYSALEFLLEGRSTAVNGSLMDNSFQIRLSRDDGTCASGSGSASQSAMWECHNPTIDMECSNNGDMETENMDTGYYLPAEAILKEPKVETNCQYGSVLQDVLSFVKSLQHSNDVRDEFSIFGEHIAARLRKIRDSRIRLLAQHRIHCALFDVEIDELNNYNLSNKQLNSQNACNTQVEHSEPIAGENFATSQKEEVLAMTDSSLSATPSQPPNREPELEVEKEASSISPENTSNEDHVTNESSDEK</sequence>
<keyword evidence="3" id="KW-1185">Reference proteome</keyword>
<dbReference type="Proteomes" id="UP000694843">
    <property type="component" value="Unplaced"/>
</dbReference>
<feature type="compositionally biased region" description="Basic and acidic residues" evidence="1">
    <location>
        <begin position="305"/>
        <end position="315"/>
    </location>
</feature>
<dbReference type="PROSITE" id="PS51029">
    <property type="entry name" value="MADF"/>
    <property type="match status" value="1"/>
</dbReference>
<gene>
    <name evidence="4" type="primary">LOC108667549</name>
</gene>
<dbReference type="OMA" id="PIRRIMA"/>
<organism evidence="3 4">
    <name type="scientific">Hyalella azteca</name>
    <name type="common">Amphipod</name>
    <dbReference type="NCBI Taxonomy" id="294128"/>
    <lineage>
        <taxon>Eukaryota</taxon>
        <taxon>Metazoa</taxon>
        <taxon>Ecdysozoa</taxon>
        <taxon>Arthropoda</taxon>
        <taxon>Crustacea</taxon>
        <taxon>Multicrustacea</taxon>
        <taxon>Malacostraca</taxon>
        <taxon>Eumalacostraca</taxon>
        <taxon>Peracarida</taxon>
        <taxon>Amphipoda</taxon>
        <taxon>Senticaudata</taxon>
        <taxon>Talitrida</taxon>
        <taxon>Talitroidea</taxon>
        <taxon>Hyalellidae</taxon>
        <taxon>Hyalella</taxon>
    </lineage>
</organism>
<dbReference type="OrthoDB" id="6382074at2759"/>
<proteinExistence type="predicted"/>
<protein>
    <submittedName>
        <fullName evidence="4">Uncharacterized protein LOC108667549 isoform X2</fullName>
    </submittedName>
</protein>
<evidence type="ECO:0000313" key="3">
    <source>
        <dbReference type="Proteomes" id="UP000694843"/>
    </source>
</evidence>
<dbReference type="Pfam" id="PF10545">
    <property type="entry name" value="MADF_DNA_bdg"/>
    <property type="match status" value="1"/>
</dbReference>
<dbReference type="PANTHER" id="PTHR21505">
    <property type="entry name" value="MADF DOMAIN-CONTAINING PROTEIN-RELATED"/>
    <property type="match status" value="1"/>
</dbReference>
<reference evidence="4" key="1">
    <citation type="submission" date="2025-08" db="UniProtKB">
        <authorList>
            <consortium name="RefSeq"/>
        </authorList>
    </citation>
    <scope>IDENTIFICATION</scope>
    <source>
        <tissue evidence="4">Whole organism</tissue>
    </source>
</reference>
<evidence type="ECO:0000256" key="1">
    <source>
        <dbReference type="SAM" id="MobiDB-lite"/>
    </source>
</evidence>
<dbReference type="PANTHER" id="PTHR21505:SF8">
    <property type="entry name" value="DPT-YFP REPRESSOR BY OVEREXPRESSION, ISOFORM D-RELATED"/>
    <property type="match status" value="1"/>
</dbReference>
<dbReference type="InterPro" id="IPR006578">
    <property type="entry name" value="MADF-dom"/>
</dbReference>
<dbReference type="SMART" id="SM00595">
    <property type="entry name" value="MADF"/>
    <property type="match status" value="1"/>
</dbReference>
<feature type="compositionally biased region" description="Basic and acidic residues" evidence="1">
    <location>
        <begin position="325"/>
        <end position="337"/>
    </location>
</feature>
<dbReference type="GeneID" id="108667549"/>
<evidence type="ECO:0000313" key="4">
    <source>
        <dbReference type="RefSeq" id="XP_018010080.1"/>
    </source>
</evidence>
<evidence type="ECO:0000259" key="2">
    <source>
        <dbReference type="PROSITE" id="PS51029"/>
    </source>
</evidence>
<feature type="region of interest" description="Disordered" evidence="1">
    <location>
        <begin position="287"/>
        <end position="337"/>
    </location>
</feature>
<accession>A0A8B7N8W3</accession>
<dbReference type="RefSeq" id="XP_018010080.1">
    <property type="nucleotide sequence ID" value="XM_018154591.2"/>
</dbReference>